<evidence type="ECO:0000313" key="2">
    <source>
        <dbReference type="Proteomes" id="UP000526233"/>
    </source>
</evidence>
<dbReference type="Pfam" id="PF10038">
    <property type="entry name" value="DUF2274"/>
    <property type="match status" value="1"/>
</dbReference>
<dbReference type="RefSeq" id="WP_062425063.1">
    <property type="nucleotide sequence ID" value="NZ_PKQI01000003.1"/>
</dbReference>
<dbReference type="AlphaFoldDB" id="A0A7Y3T888"/>
<organism evidence="1 2">
    <name type="scientific">Brucella pseudogrignonensis</name>
    <dbReference type="NCBI Taxonomy" id="419475"/>
    <lineage>
        <taxon>Bacteria</taxon>
        <taxon>Pseudomonadati</taxon>
        <taxon>Pseudomonadota</taxon>
        <taxon>Alphaproteobacteria</taxon>
        <taxon>Hyphomicrobiales</taxon>
        <taxon>Brucellaceae</taxon>
        <taxon>Brucella/Ochrobactrum group</taxon>
        <taxon>Brucella</taxon>
    </lineage>
</organism>
<reference evidence="1 2" key="1">
    <citation type="submission" date="2018-11" db="EMBL/GenBank/DDBJ databases">
        <title>Genome sequencing and analysis.</title>
        <authorList>
            <person name="Huang Y.-T."/>
        </authorList>
    </citation>
    <scope>NUCLEOTIDE SEQUENCE [LARGE SCALE GENOMIC DNA]</scope>
    <source>
        <strain evidence="1 2">SHIN</strain>
    </source>
</reference>
<comment type="caution">
    <text evidence="1">The sequence shown here is derived from an EMBL/GenBank/DDBJ whole genome shotgun (WGS) entry which is preliminary data.</text>
</comment>
<dbReference type="Proteomes" id="UP000526233">
    <property type="component" value="Unassembled WGS sequence"/>
</dbReference>
<sequence>MTKLKLGPLTEEKPVRITIDLPGRLHRDLIEYAEALGRESGRASTDPKKLIVPMLERFIASDRGFSAARRGSKQPGKPV</sequence>
<protein>
    <submittedName>
        <fullName evidence="1">DUF2274 domain-containing protein</fullName>
    </submittedName>
</protein>
<accession>A0A7Y3T888</accession>
<evidence type="ECO:0000313" key="1">
    <source>
        <dbReference type="EMBL" id="NNV22896.1"/>
    </source>
</evidence>
<name>A0A7Y3T888_9HYPH</name>
<dbReference type="EMBL" id="PKQI01000003">
    <property type="protein sequence ID" value="NNV22896.1"/>
    <property type="molecule type" value="Genomic_DNA"/>
</dbReference>
<gene>
    <name evidence="1" type="ORF">EHE22_21030</name>
</gene>
<proteinExistence type="predicted"/>
<dbReference type="InterPro" id="IPR018733">
    <property type="entry name" value="DUF2274"/>
</dbReference>